<dbReference type="InterPro" id="IPR058240">
    <property type="entry name" value="rSAM_sf"/>
</dbReference>
<dbReference type="PANTHER" id="PTHR13932:SF9">
    <property type="entry name" value="COPROPORPHYRINOGEN III OXIDASE"/>
    <property type="match status" value="1"/>
</dbReference>
<dbReference type="PANTHER" id="PTHR13932">
    <property type="entry name" value="COPROPORPHYRINIGEN III OXIDASE"/>
    <property type="match status" value="1"/>
</dbReference>
<protein>
    <submittedName>
        <fullName evidence="3">Radical SAM protein</fullName>
    </submittedName>
</protein>
<dbReference type="InterPro" id="IPR034505">
    <property type="entry name" value="Coproporphyrinogen-III_oxidase"/>
</dbReference>
<keyword evidence="4" id="KW-1185">Reference proteome</keyword>
<feature type="region of interest" description="Disordered" evidence="1">
    <location>
        <begin position="1"/>
        <end position="28"/>
    </location>
</feature>
<reference evidence="3 4" key="1">
    <citation type="submission" date="2019-10" db="EMBL/GenBank/DDBJ databases">
        <title>Genome diversity of Sutterella seckii.</title>
        <authorList>
            <person name="Chaplin A.V."/>
            <person name="Sokolova S.R."/>
            <person name="Mosin K.A."/>
            <person name="Ivanova E.L."/>
            <person name="Kochetkova T.O."/>
            <person name="Goltsov A.Y."/>
            <person name="Trofimov D.Y."/>
            <person name="Efimov B.A."/>
        </authorList>
    </citation>
    <scope>NUCLEOTIDE SEQUENCE [LARGE SCALE GENOMIC DNA]</scope>
    <source>
        <strain evidence="3 4">ASD3426</strain>
    </source>
</reference>
<comment type="caution">
    <text evidence="3">The sequence shown here is derived from an EMBL/GenBank/DDBJ whole genome shotgun (WGS) entry which is preliminary data.</text>
</comment>
<proteinExistence type="predicted"/>
<dbReference type="Pfam" id="PF04055">
    <property type="entry name" value="Radical_SAM"/>
    <property type="match status" value="1"/>
</dbReference>
<accession>A0AAI9WNP2</accession>
<evidence type="ECO:0000256" key="1">
    <source>
        <dbReference type="SAM" id="MobiDB-lite"/>
    </source>
</evidence>
<dbReference type="GO" id="GO:0006779">
    <property type="term" value="P:porphyrin-containing compound biosynthetic process"/>
    <property type="evidence" value="ECO:0007669"/>
    <property type="project" value="TreeGrafter"/>
</dbReference>
<evidence type="ECO:0000313" key="4">
    <source>
        <dbReference type="Proteomes" id="UP000469462"/>
    </source>
</evidence>
<organism evidence="3 4">
    <name type="scientific">Sutterella seckii</name>
    <dbReference type="NCBI Taxonomy" id="1944635"/>
    <lineage>
        <taxon>Bacteria</taxon>
        <taxon>Pseudomonadati</taxon>
        <taxon>Pseudomonadota</taxon>
        <taxon>Betaproteobacteria</taxon>
        <taxon>Burkholderiales</taxon>
        <taxon>Sutterellaceae</taxon>
        <taxon>Sutterella</taxon>
    </lineage>
</organism>
<evidence type="ECO:0000313" key="3">
    <source>
        <dbReference type="EMBL" id="KAB7652265.1"/>
    </source>
</evidence>
<dbReference type="RefSeq" id="WP_139688813.1">
    <property type="nucleotide sequence ID" value="NZ_WEHW01000005.1"/>
</dbReference>
<dbReference type="PROSITE" id="PS51918">
    <property type="entry name" value="RADICAL_SAM"/>
    <property type="match status" value="1"/>
</dbReference>
<feature type="domain" description="Radical SAM core" evidence="2">
    <location>
        <begin position="66"/>
        <end position="292"/>
    </location>
</feature>
<dbReference type="EMBL" id="WEHW01000005">
    <property type="protein sequence ID" value="KAB7652265.1"/>
    <property type="molecule type" value="Genomic_DNA"/>
</dbReference>
<dbReference type="SFLD" id="SFLDG01065">
    <property type="entry name" value="anaerobic_coproporphyrinogen-I"/>
    <property type="match status" value="1"/>
</dbReference>
<dbReference type="Proteomes" id="UP000469462">
    <property type="component" value="Unassembled WGS sequence"/>
</dbReference>
<dbReference type="InterPro" id="IPR007197">
    <property type="entry name" value="rSAM"/>
</dbReference>
<dbReference type="InterPro" id="IPR006638">
    <property type="entry name" value="Elp3/MiaA/NifB-like_rSAM"/>
</dbReference>
<dbReference type="SUPFAM" id="SSF102114">
    <property type="entry name" value="Radical SAM enzymes"/>
    <property type="match status" value="1"/>
</dbReference>
<dbReference type="SMART" id="SM00729">
    <property type="entry name" value="Elp3"/>
    <property type="match status" value="1"/>
</dbReference>
<dbReference type="GO" id="GO:0005737">
    <property type="term" value="C:cytoplasm"/>
    <property type="evidence" value="ECO:0007669"/>
    <property type="project" value="TreeGrafter"/>
</dbReference>
<name>A0AAI9WNP2_9BURK</name>
<sequence>MSEVVSHPLARPTSETASFDWRASPSSDPRRLAFADAADGASSEVPERQVLTGAAADEEIENLLDRTRRGKAVAEIHVPFCETRCEGCGCWQNDYRELESSRYADAVVREMRLWSGEHAQSGTPIQALRIGGGNPTALEPVDILRILSNARRILPLANDCEIEFDARVHHFTEEKMEAALAGGVTRFLLPVRSFNTAVRRAAGRVEDAHAVVKTLERLLSYDEASVAVELNYGLPGQSLEVWESDLKTASSMDLDGLTLRAAGEPEFPAEAEKTFRAASDELLASEHALAFELLPGEGWEARSALGWGRSERERSLYRSLAMGDADRLVFGSGARGRLFGREYLIEPELDKWLGAVYSGRRAVREVTLPRPYWRAAALLAQGIAAGRFSITRTERAGGVMLGGILEPLLDNWRAAGLISGKGDWIRLTEAGAFHQFRLAGAVRNYVENMTSELVELPYISSVRQFPTVPLMAESDWRSAEASLAAAS</sequence>
<dbReference type="SFLD" id="SFLDS00029">
    <property type="entry name" value="Radical_SAM"/>
    <property type="match status" value="1"/>
</dbReference>
<dbReference type="GO" id="GO:0003824">
    <property type="term" value="F:catalytic activity"/>
    <property type="evidence" value="ECO:0007669"/>
    <property type="project" value="InterPro"/>
</dbReference>
<gene>
    <name evidence="3" type="ORF">GBM96_03005</name>
</gene>
<evidence type="ECO:0000259" key="2">
    <source>
        <dbReference type="PROSITE" id="PS51918"/>
    </source>
</evidence>
<dbReference type="AlphaFoldDB" id="A0AAI9WNP2"/>
<dbReference type="GO" id="GO:0051539">
    <property type="term" value="F:4 iron, 4 sulfur cluster binding"/>
    <property type="evidence" value="ECO:0007669"/>
    <property type="project" value="TreeGrafter"/>
</dbReference>